<gene>
    <name evidence="1" type="ORF">H696_03560</name>
</gene>
<protein>
    <submittedName>
        <fullName evidence="1">Uncharacterized protein</fullName>
    </submittedName>
</protein>
<keyword evidence="2" id="KW-1185">Reference proteome</keyword>
<dbReference type="GeneID" id="20528285"/>
<dbReference type="AlphaFoldDB" id="A0A058Z859"/>
<reference evidence="1" key="1">
    <citation type="submission" date="2013-04" db="EMBL/GenBank/DDBJ databases">
        <title>The Genome Sequence of Fonticula alba ATCC 38817.</title>
        <authorList>
            <consortium name="The Broad Institute Genomics Platform"/>
            <person name="Russ C."/>
            <person name="Cuomo C."/>
            <person name="Burger G."/>
            <person name="Gray M.W."/>
            <person name="Holland P.W.H."/>
            <person name="King N."/>
            <person name="Lang F.B.F."/>
            <person name="Roger A.J."/>
            <person name="Ruiz-Trillo I."/>
            <person name="Brown M."/>
            <person name="Walker B."/>
            <person name="Young S."/>
            <person name="Zeng Q."/>
            <person name="Gargeya S."/>
            <person name="Fitzgerald M."/>
            <person name="Haas B."/>
            <person name="Abouelleil A."/>
            <person name="Allen A.W."/>
            <person name="Alvarado L."/>
            <person name="Arachchi H.M."/>
            <person name="Berlin A.M."/>
            <person name="Chapman S.B."/>
            <person name="Gainer-Dewar J."/>
            <person name="Goldberg J."/>
            <person name="Griggs A."/>
            <person name="Gujja S."/>
            <person name="Hansen M."/>
            <person name="Howarth C."/>
            <person name="Imamovic A."/>
            <person name="Ireland A."/>
            <person name="Larimer J."/>
            <person name="McCowan C."/>
            <person name="Murphy C."/>
            <person name="Pearson M."/>
            <person name="Poon T.W."/>
            <person name="Priest M."/>
            <person name="Roberts A."/>
            <person name="Saif S."/>
            <person name="Shea T."/>
            <person name="Sisk P."/>
            <person name="Sykes S."/>
            <person name="Wortman J."/>
            <person name="Nusbaum C."/>
            <person name="Birren B."/>
        </authorList>
    </citation>
    <scope>NUCLEOTIDE SEQUENCE [LARGE SCALE GENOMIC DNA]</scope>
    <source>
        <strain evidence="1">ATCC 38817</strain>
    </source>
</reference>
<sequence length="197" mass="19874">MSTGRVHDSLESAHAELTRKSPNLAAVVEHQRIALDALREAPASSSRAGSHADPLAPVAETIYSAVLQPGAAADGQPILDRSALEMTHLLLAREAIQATGADLAAPGAAAATTAPAEASAGVEDFDSAHLALLAGDFGAGLTQLRERGVGGQPISTHAQVAILADCLSTAGRGVFNPVADPALGALLVEDLGRLTAE</sequence>
<name>A0A058Z859_FONAL</name>
<dbReference type="RefSeq" id="XP_009495704.1">
    <property type="nucleotide sequence ID" value="XM_009497429.1"/>
</dbReference>
<evidence type="ECO:0000313" key="1">
    <source>
        <dbReference type="EMBL" id="KCV70098.1"/>
    </source>
</evidence>
<accession>A0A058Z859</accession>
<proteinExistence type="predicted"/>
<evidence type="ECO:0000313" key="2">
    <source>
        <dbReference type="Proteomes" id="UP000030693"/>
    </source>
</evidence>
<dbReference type="Proteomes" id="UP000030693">
    <property type="component" value="Unassembled WGS sequence"/>
</dbReference>
<dbReference type="EMBL" id="KB932205">
    <property type="protein sequence ID" value="KCV70098.1"/>
    <property type="molecule type" value="Genomic_DNA"/>
</dbReference>
<organism evidence="1">
    <name type="scientific">Fonticula alba</name>
    <name type="common">Slime mold</name>
    <dbReference type="NCBI Taxonomy" id="691883"/>
    <lineage>
        <taxon>Eukaryota</taxon>
        <taxon>Rotosphaerida</taxon>
        <taxon>Fonticulaceae</taxon>
        <taxon>Fonticula</taxon>
    </lineage>
</organism>